<accession>A0ABQ6BZ88</accession>
<name>A0ABQ6BZ88_9BURK</name>
<reference evidence="3" key="1">
    <citation type="journal article" date="2019" name="Int. J. Syst. Evol. Microbiol.">
        <title>The Global Catalogue of Microorganisms (GCM) 10K type strain sequencing project: providing services to taxonomists for standard genome sequencing and annotation.</title>
        <authorList>
            <consortium name="The Broad Institute Genomics Platform"/>
            <consortium name="The Broad Institute Genome Sequencing Center for Infectious Disease"/>
            <person name="Wu L."/>
            <person name="Ma J."/>
        </authorList>
    </citation>
    <scope>NUCLEOTIDE SEQUENCE [LARGE SCALE GENOMIC DNA]</scope>
    <source>
        <strain evidence="3">NBRC 109341</strain>
    </source>
</reference>
<evidence type="ECO:0000313" key="3">
    <source>
        <dbReference type="Proteomes" id="UP001156903"/>
    </source>
</evidence>
<proteinExistence type="predicted"/>
<gene>
    <name evidence="2" type="ORF">GCM10007935_03630</name>
</gene>
<feature type="domain" description="TNase-like" evidence="1">
    <location>
        <begin position="13"/>
        <end position="130"/>
    </location>
</feature>
<dbReference type="RefSeq" id="WP_284306417.1">
    <property type="nucleotide sequence ID" value="NZ_BSPB01000002.1"/>
</dbReference>
<dbReference type="InterPro" id="IPR035437">
    <property type="entry name" value="SNase_OB-fold_sf"/>
</dbReference>
<evidence type="ECO:0000259" key="1">
    <source>
        <dbReference type="PROSITE" id="PS50830"/>
    </source>
</evidence>
<dbReference type="Pfam" id="PF00565">
    <property type="entry name" value="SNase"/>
    <property type="match status" value="1"/>
</dbReference>
<evidence type="ECO:0000313" key="2">
    <source>
        <dbReference type="EMBL" id="GLS12935.1"/>
    </source>
</evidence>
<dbReference type="EMBL" id="BSPB01000002">
    <property type="protein sequence ID" value="GLS12935.1"/>
    <property type="molecule type" value="Genomic_DNA"/>
</dbReference>
<dbReference type="SMART" id="SM00318">
    <property type="entry name" value="SNc"/>
    <property type="match status" value="1"/>
</dbReference>
<dbReference type="InterPro" id="IPR016071">
    <property type="entry name" value="Staphylococal_nuclease_OB-fold"/>
</dbReference>
<keyword evidence="3" id="KW-1185">Reference proteome</keyword>
<dbReference type="SUPFAM" id="SSF50199">
    <property type="entry name" value="Staphylococcal nuclease"/>
    <property type="match status" value="1"/>
</dbReference>
<comment type="caution">
    <text evidence="2">The sequence shown here is derived from an EMBL/GenBank/DDBJ whole genome shotgun (WGS) entry which is preliminary data.</text>
</comment>
<sequence length="143" mass="14902">MSTAVLFCLAIAVTSGDALSVRCGEAAAAQTLTVRVAGIQAPDPTHPRSGTARLALRQLCERQAVTLRPRTPPRAGGRVTADVECQGQRAADAQVRAGLAWALSLGEGGTAALLQAQQEARIARRGVWADGDADARTPLPRRP</sequence>
<protein>
    <recommendedName>
        <fullName evidence="1">TNase-like domain-containing protein</fullName>
    </recommendedName>
</protein>
<organism evidence="2 3">
    <name type="scientific">Hydrogenophaga electricum</name>
    <dbReference type="NCBI Taxonomy" id="1230953"/>
    <lineage>
        <taxon>Bacteria</taxon>
        <taxon>Pseudomonadati</taxon>
        <taxon>Pseudomonadota</taxon>
        <taxon>Betaproteobacteria</taxon>
        <taxon>Burkholderiales</taxon>
        <taxon>Comamonadaceae</taxon>
        <taxon>Hydrogenophaga</taxon>
    </lineage>
</organism>
<dbReference type="PROSITE" id="PS50830">
    <property type="entry name" value="TNASE_3"/>
    <property type="match status" value="1"/>
</dbReference>
<dbReference type="Proteomes" id="UP001156903">
    <property type="component" value="Unassembled WGS sequence"/>
</dbReference>
<dbReference type="Gene3D" id="2.40.50.90">
    <property type="match status" value="1"/>
</dbReference>